<evidence type="ECO:0000313" key="2">
    <source>
        <dbReference type="EMBL" id="CAH0399719.1"/>
    </source>
</evidence>
<sequence length="108" mass="12108">MNKTQHTLFSWVRKATASPVEGRGGAGGADEPAPSPVPDAEAPRRRRHRPLYRRLFHYVRTAWTGVKFALAAQAFNQPEQAVFAQYNHCVCPSSKQNIKISKTNKPIH</sequence>
<proteinExistence type="predicted"/>
<name>A0ABN8AZG4_CHISP</name>
<gene>
    <name evidence="2" type="ORF">CHILSU_LOCUS2876</name>
</gene>
<evidence type="ECO:0000256" key="1">
    <source>
        <dbReference type="SAM" id="MobiDB-lite"/>
    </source>
</evidence>
<organism evidence="2 3">
    <name type="scientific">Chilo suppressalis</name>
    <name type="common">Asiatic rice borer moth</name>
    <dbReference type="NCBI Taxonomy" id="168631"/>
    <lineage>
        <taxon>Eukaryota</taxon>
        <taxon>Metazoa</taxon>
        <taxon>Ecdysozoa</taxon>
        <taxon>Arthropoda</taxon>
        <taxon>Hexapoda</taxon>
        <taxon>Insecta</taxon>
        <taxon>Pterygota</taxon>
        <taxon>Neoptera</taxon>
        <taxon>Endopterygota</taxon>
        <taxon>Lepidoptera</taxon>
        <taxon>Glossata</taxon>
        <taxon>Ditrysia</taxon>
        <taxon>Pyraloidea</taxon>
        <taxon>Crambidae</taxon>
        <taxon>Crambinae</taxon>
        <taxon>Chilo</taxon>
    </lineage>
</organism>
<accession>A0ABN8AZG4</accession>
<dbReference type="Proteomes" id="UP001153292">
    <property type="component" value="Chromosome 15"/>
</dbReference>
<keyword evidence="3" id="KW-1185">Reference proteome</keyword>
<reference evidence="2" key="1">
    <citation type="submission" date="2021-12" db="EMBL/GenBank/DDBJ databases">
        <authorList>
            <person name="King R."/>
        </authorList>
    </citation>
    <scope>NUCLEOTIDE SEQUENCE</scope>
</reference>
<dbReference type="EMBL" id="OU963908">
    <property type="protein sequence ID" value="CAH0399719.1"/>
    <property type="molecule type" value="Genomic_DNA"/>
</dbReference>
<protein>
    <submittedName>
        <fullName evidence="2">Uncharacterized protein</fullName>
    </submittedName>
</protein>
<evidence type="ECO:0000313" key="3">
    <source>
        <dbReference type="Proteomes" id="UP001153292"/>
    </source>
</evidence>
<feature type="region of interest" description="Disordered" evidence="1">
    <location>
        <begin position="1"/>
        <end position="46"/>
    </location>
</feature>